<dbReference type="InterPro" id="IPR001279">
    <property type="entry name" value="Metallo-B-lactamas"/>
</dbReference>
<protein>
    <recommendedName>
        <fullName evidence="1">Metallo-beta-lactamase domain-containing protein</fullName>
    </recommendedName>
</protein>
<accession>A0A2J0L024</accession>
<dbReference type="PANTHER" id="PTHR47619">
    <property type="entry name" value="METALLO-HYDROLASE YYCJ-RELATED"/>
    <property type="match status" value="1"/>
</dbReference>
<proteinExistence type="predicted"/>
<dbReference type="SUPFAM" id="SSF56281">
    <property type="entry name" value="Metallo-hydrolase/oxidoreductase"/>
    <property type="match status" value="1"/>
</dbReference>
<evidence type="ECO:0000313" key="2">
    <source>
        <dbReference type="EMBL" id="PIU41413.1"/>
    </source>
</evidence>
<dbReference type="SMART" id="SM00849">
    <property type="entry name" value="Lactamase_B"/>
    <property type="match status" value="1"/>
</dbReference>
<comment type="caution">
    <text evidence="2">The sequence shown here is derived from an EMBL/GenBank/DDBJ whole genome shotgun (WGS) entry which is preliminary data.</text>
</comment>
<sequence>MKKDKKEVSYLKVCVLRSSSSGNCTAIWTARSGILIDCAGIGLKEIEKDLNDIELDPSQINAIVITHGHEDHICKNTFKIAGRYGIPIYIHHDTYQVIKERYCVKNHQFKIMHHTEKPFIINDLKIMPFKTFHSGGYVGKPFGFCIEYKHNGSCRKVGLLTDTSKVTDSMVRMLYDCKCLIIECNHDTELAQDRSPNQLTWKEHLNNEAALEALIKIKKGSIDSVALKHVFLAHISERHNKPRTLISRISNGIRRENVKGCDLMLTYREKRTQVKEIL</sequence>
<organism evidence="2 3">
    <name type="scientific">Candidatus Aquitaenariimonas noxiae</name>
    <dbReference type="NCBI Taxonomy" id="1974741"/>
    <lineage>
        <taxon>Bacteria</taxon>
        <taxon>Pseudomonadati</taxon>
        <taxon>Candidatus Omnitrophota</taxon>
        <taxon>Candidatus Aquitaenariimonas</taxon>
    </lineage>
</organism>
<dbReference type="InterPro" id="IPR052533">
    <property type="entry name" value="WalJ/YycJ-like"/>
</dbReference>
<dbReference type="AlphaFoldDB" id="A0A2J0L024"/>
<name>A0A2J0L024_9BACT</name>
<dbReference type="Proteomes" id="UP000230052">
    <property type="component" value="Unassembled WGS sequence"/>
</dbReference>
<gene>
    <name evidence="2" type="ORF">COS99_05620</name>
</gene>
<evidence type="ECO:0000313" key="3">
    <source>
        <dbReference type="Proteomes" id="UP000230052"/>
    </source>
</evidence>
<feature type="domain" description="Metallo-beta-lactamase" evidence="1">
    <location>
        <begin position="21"/>
        <end position="186"/>
    </location>
</feature>
<dbReference type="EMBL" id="PEWV01000059">
    <property type="protein sequence ID" value="PIU41413.1"/>
    <property type="molecule type" value="Genomic_DNA"/>
</dbReference>
<dbReference type="InterPro" id="IPR036866">
    <property type="entry name" value="RibonucZ/Hydroxyglut_hydro"/>
</dbReference>
<dbReference type="Gene3D" id="3.60.15.10">
    <property type="entry name" value="Ribonuclease Z/Hydroxyacylglutathione hydrolase-like"/>
    <property type="match status" value="1"/>
</dbReference>
<dbReference type="Pfam" id="PF12706">
    <property type="entry name" value="Lactamase_B_2"/>
    <property type="match status" value="1"/>
</dbReference>
<reference evidence="2 3" key="1">
    <citation type="submission" date="2017-09" db="EMBL/GenBank/DDBJ databases">
        <title>Depth-based differentiation of microbial function through sediment-hosted aquifers and enrichment of novel symbionts in the deep terrestrial subsurface.</title>
        <authorList>
            <person name="Probst A.J."/>
            <person name="Ladd B."/>
            <person name="Jarett J.K."/>
            <person name="Geller-Mcgrath D.E."/>
            <person name="Sieber C.M."/>
            <person name="Emerson J.B."/>
            <person name="Anantharaman K."/>
            <person name="Thomas B.C."/>
            <person name="Malmstrom R."/>
            <person name="Stieglmeier M."/>
            <person name="Klingl A."/>
            <person name="Woyke T."/>
            <person name="Ryan C.M."/>
            <person name="Banfield J.F."/>
        </authorList>
    </citation>
    <scope>NUCLEOTIDE SEQUENCE [LARGE SCALE GENOMIC DNA]</scope>
    <source>
        <strain evidence="2">CG07_land_8_20_14_0_80_42_15</strain>
    </source>
</reference>
<dbReference type="PANTHER" id="PTHR47619:SF1">
    <property type="entry name" value="EXODEOXYRIBONUCLEASE WALJ"/>
    <property type="match status" value="1"/>
</dbReference>
<evidence type="ECO:0000259" key="1">
    <source>
        <dbReference type="SMART" id="SM00849"/>
    </source>
</evidence>